<keyword evidence="2" id="KW-1185">Reference proteome</keyword>
<reference evidence="1 2" key="1">
    <citation type="submission" date="2016-09" db="EMBL/GenBank/DDBJ databases">
        <title>The draft genome of Dichanthelium oligosanthes: A C3 panicoid grass species.</title>
        <authorList>
            <person name="Studer A.J."/>
            <person name="Schnable J.C."/>
            <person name="Brutnell T.P."/>
        </authorList>
    </citation>
    <scope>NUCLEOTIDE SEQUENCE [LARGE SCALE GENOMIC DNA]</scope>
    <source>
        <strain evidence="2">cv. Kellogg 1175</strain>
        <tissue evidence="1">Leaf</tissue>
    </source>
</reference>
<accession>A0A1E5V479</accession>
<name>A0A1E5V479_9POAL</name>
<proteinExistence type="predicted"/>
<evidence type="ECO:0000313" key="2">
    <source>
        <dbReference type="Proteomes" id="UP000095767"/>
    </source>
</evidence>
<dbReference type="OrthoDB" id="693880at2759"/>
<evidence type="ECO:0000313" key="1">
    <source>
        <dbReference type="EMBL" id="OEL19911.1"/>
    </source>
</evidence>
<sequence length="64" mass="7501">MEEPDCFGVQLAKFFAENAVPLQEISIDDGNHKMWEHMNHRFTRWIPTSPKRKNSPTITAFEEP</sequence>
<comment type="caution">
    <text evidence="1">The sequence shown here is derived from an EMBL/GenBank/DDBJ whole genome shotgun (WGS) entry which is preliminary data.</text>
</comment>
<dbReference type="AlphaFoldDB" id="A0A1E5V479"/>
<protein>
    <submittedName>
        <fullName evidence="1">Uncharacterized protein</fullName>
    </submittedName>
</protein>
<dbReference type="EMBL" id="LWDX02052155">
    <property type="protein sequence ID" value="OEL19911.1"/>
    <property type="molecule type" value="Genomic_DNA"/>
</dbReference>
<dbReference type="Proteomes" id="UP000095767">
    <property type="component" value="Unassembled WGS sequence"/>
</dbReference>
<gene>
    <name evidence="1" type="ORF">BAE44_0019067</name>
</gene>
<organism evidence="1 2">
    <name type="scientific">Dichanthelium oligosanthes</name>
    <dbReference type="NCBI Taxonomy" id="888268"/>
    <lineage>
        <taxon>Eukaryota</taxon>
        <taxon>Viridiplantae</taxon>
        <taxon>Streptophyta</taxon>
        <taxon>Embryophyta</taxon>
        <taxon>Tracheophyta</taxon>
        <taxon>Spermatophyta</taxon>
        <taxon>Magnoliopsida</taxon>
        <taxon>Liliopsida</taxon>
        <taxon>Poales</taxon>
        <taxon>Poaceae</taxon>
        <taxon>PACMAD clade</taxon>
        <taxon>Panicoideae</taxon>
        <taxon>Panicodae</taxon>
        <taxon>Paniceae</taxon>
        <taxon>Dichantheliinae</taxon>
        <taxon>Dichanthelium</taxon>
    </lineage>
</organism>